<evidence type="ECO:0000313" key="3">
    <source>
        <dbReference type="EMBL" id="PDH38247.1"/>
    </source>
</evidence>
<dbReference type="PANTHER" id="PTHR34075:SF5">
    <property type="entry name" value="BLR3430 PROTEIN"/>
    <property type="match status" value="1"/>
</dbReference>
<proteinExistence type="predicted"/>
<dbReference type="Pfam" id="PF12172">
    <property type="entry name" value="zf-ChsH2"/>
    <property type="match status" value="1"/>
</dbReference>
<dbReference type="PANTHER" id="PTHR34075">
    <property type="entry name" value="BLR3430 PROTEIN"/>
    <property type="match status" value="1"/>
</dbReference>
<dbReference type="Pfam" id="PF01796">
    <property type="entry name" value="OB_ChsH2_C"/>
    <property type="match status" value="1"/>
</dbReference>
<evidence type="ECO:0000259" key="2">
    <source>
        <dbReference type="Pfam" id="PF12172"/>
    </source>
</evidence>
<reference evidence="3 4" key="1">
    <citation type="submission" date="2017-08" db="EMBL/GenBank/DDBJ databases">
        <title>Fine stratification of microbial communities through a metagenomic profile of the photic zone.</title>
        <authorList>
            <person name="Haro-Moreno J.M."/>
            <person name="Lopez-Perez M."/>
            <person name="De La Torre J."/>
            <person name="Picazo A."/>
            <person name="Camacho A."/>
            <person name="Rodriguez-Valera F."/>
        </authorList>
    </citation>
    <scope>NUCLEOTIDE SEQUENCE [LARGE SCALE GENOMIC DNA]</scope>
    <source>
        <strain evidence="3">MED-G24</strain>
    </source>
</reference>
<name>A0A2A5WPS2_9GAMM</name>
<protein>
    <recommendedName>
        <fullName evidence="5">DNA-binding protein</fullName>
    </recommendedName>
</protein>
<accession>A0A2A5WPS2</accession>
<dbReference type="InterPro" id="IPR002878">
    <property type="entry name" value="ChsH2_C"/>
</dbReference>
<dbReference type="AlphaFoldDB" id="A0A2A5WPS2"/>
<dbReference type="Proteomes" id="UP000219327">
    <property type="component" value="Unassembled WGS sequence"/>
</dbReference>
<evidence type="ECO:0008006" key="5">
    <source>
        <dbReference type="Google" id="ProtNLM"/>
    </source>
</evidence>
<comment type="caution">
    <text evidence="3">The sequence shown here is derived from an EMBL/GenBank/DDBJ whole genome shotgun (WGS) entry which is preliminary data.</text>
</comment>
<dbReference type="Gene3D" id="6.10.30.10">
    <property type="match status" value="1"/>
</dbReference>
<feature type="domain" description="ChsH2 C-terminal OB-fold" evidence="1">
    <location>
        <begin position="59"/>
        <end position="122"/>
    </location>
</feature>
<sequence>MNDIKRPLPNLEERDTEDFWAATLDHELHFQQCSHCDTIVFYPRSHCTGCTEGELISKAASGMGTVYTYSIIRQSYHPFFRNLIPYVVAWIDLDEGPRLLSNVIDTDWQAVHIGMRVQISWETHEGVNLPLFKAAQD</sequence>
<dbReference type="InterPro" id="IPR022002">
    <property type="entry name" value="ChsH2_Znr"/>
</dbReference>
<dbReference type="EMBL" id="NTKD01000038">
    <property type="protein sequence ID" value="PDH38247.1"/>
    <property type="molecule type" value="Genomic_DNA"/>
</dbReference>
<evidence type="ECO:0000313" key="4">
    <source>
        <dbReference type="Proteomes" id="UP000219327"/>
    </source>
</evidence>
<evidence type="ECO:0000259" key="1">
    <source>
        <dbReference type="Pfam" id="PF01796"/>
    </source>
</evidence>
<dbReference type="SUPFAM" id="SSF50249">
    <property type="entry name" value="Nucleic acid-binding proteins"/>
    <property type="match status" value="1"/>
</dbReference>
<dbReference type="InterPro" id="IPR052513">
    <property type="entry name" value="Thioester_dehydratase-like"/>
</dbReference>
<dbReference type="InterPro" id="IPR012340">
    <property type="entry name" value="NA-bd_OB-fold"/>
</dbReference>
<organism evidence="3 4">
    <name type="scientific">OM182 bacterium MED-G24</name>
    <dbReference type="NCBI Taxonomy" id="1986255"/>
    <lineage>
        <taxon>Bacteria</taxon>
        <taxon>Pseudomonadati</taxon>
        <taxon>Pseudomonadota</taxon>
        <taxon>Gammaproteobacteria</taxon>
        <taxon>OMG group</taxon>
        <taxon>OM182 clade</taxon>
    </lineage>
</organism>
<gene>
    <name evidence="3" type="ORF">CNE99_07105</name>
</gene>
<feature type="domain" description="ChsH2 rubredoxin-like zinc ribbon" evidence="2">
    <location>
        <begin position="20"/>
        <end position="51"/>
    </location>
</feature>